<reference evidence="1 2" key="1">
    <citation type="submission" date="2023-04" db="EMBL/GenBank/DDBJ databases">
        <title>Genome of Basidiobolus ranarum AG-B5.</title>
        <authorList>
            <person name="Stajich J.E."/>
            <person name="Carter-House D."/>
            <person name="Gryganskyi A."/>
        </authorList>
    </citation>
    <scope>NUCLEOTIDE SEQUENCE [LARGE SCALE GENOMIC DNA]</scope>
    <source>
        <strain evidence="1 2">AG-B5</strain>
    </source>
</reference>
<gene>
    <name evidence="1" type="ORF">K7432_010864</name>
</gene>
<accession>A0ABR2WN49</accession>
<dbReference type="PANTHER" id="PTHR15615:SF27">
    <property type="entry name" value="PHO85 CYCLIN CLG1"/>
    <property type="match status" value="1"/>
</dbReference>
<dbReference type="Proteomes" id="UP001479436">
    <property type="component" value="Unassembled WGS sequence"/>
</dbReference>
<comment type="caution">
    <text evidence="1">The sequence shown here is derived from an EMBL/GenBank/DDBJ whole genome shotgun (WGS) entry which is preliminary data.</text>
</comment>
<organism evidence="1 2">
    <name type="scientific">Basidiobolus ranarum</name>
    <dbReference type="NCBI Taxonomy" id="34480"/>
    <lineage>
        <taxon>Eukaryota</taxon>
        <taxon>Fungi</taxon>
        <taxon>Fungi incertae sedis</taxon>
        <taxon>Zoopagomycota</taxon>
        <taxon>Entomophthoromycotina</taxon>
        <taxon>Basidiobolomycetes</taxon>
        <taxon>Basidiobolales</taxon>
        <taxon>Basidiobolaceae</taxon>
        <taxon>Basidiobolus</taxon>
    </lineage>
</organism>
<keyword evidence="2" id="KW-1185">Reference proteome</keyword>
<proteinExistence type="predicted"/>
<dbReference type="InterPro" id="IPR036915">
    <property type="entry name" value="Cyclin-like_sf"/>
</dbReference>
<dbReference type="InterPro" id="IPR013922">
    <property type="entry name" value="Cyclin_PHO80-like"/>
</dbReference>
<protein>
    <recommendedName>
        <fullName evidence="3">Cyclin N-terminal domain-containing protein</fullName>
    </recommendedName>
</protein>
<sequence>MINPRISIPQTQSYLASCTQSNISVISEFVADLVVKMWYKNSAISICSPVFHSFCQKVIARSQVDPPTILLALKYIQRLKKHCPAITGEQGSECRLFVVSLVLAHKMLEDCTYTNQTWSQITRIPIEDINHMEREFLGSIQFNLHVAEEEYAQWLLYLEQYLRYREEDPLLRSPRKLPSPTSAPTTFEFPINQQTLTPTTFNPTKVQIPEYFQNV</sequence>
<dbReference type="EMBL" id="JASJQH010000784">
    <property type="protein sequence ID" value="KAK9762921.1"/>
    <property type="molecule type" value="Genomic_DNA"/>
</dbReference>
<dbReference type="PANTHER" id="PTHR15615">
    <property type="match status" value="1"/>
</dbReference>
<dbReference type="CDD" id="cd20557">
    <property type="entry name" value="CYCLIN_ScPCL1-like"/>
    <property type="match status" value="1"/>
</dbReference>
<dbReference type="Pfam" id="PF08613">
    <property type="entry name" value="Cyclin"/>
    <property type="match status" value="1"/>
</dbReference>
<name>A0ABR2WN49_9FUNG</name>
<evidence type="ECO:0000313" key="1">
    <source>
        <dbReference type="EMBL" id="KAK9762921.1"/>
    </source>
</evidence>
<evidence type="ECO:0008006" key="3">
    <source>
        <dbReference type="Google" id="ProtNLM"/>
    </source>
</evidence>
<evidence type="ECO:0000313" key="2">
    <source>
        <dbReference type="Proteomes" id="UP001479436"/>
    </source>
</evidence>
<dbReference type="SUPFAM" id="SSF47954">
    <property type="entry name" value="Cyclin-like"/>
    <property type="match status" value="1"/>
</dbReference>
<dbReference type="Gene3D" id="1.10.472.10">
    <property type="entry name" value="Cyclin-like"/>
    <property type="match status" value="1"/>
</dbReference>